<dbReference type="PROSITE" id="PS00028">
    <property type="entry name" value="ZINC_FINGER_C2H2_1"/>
    <property type="match status" value="3"/>
</dbReference>
<feature type="compositionally biased region" description="Pro residues" evidence="2">
    <location>
        <begin position="175"/>
        <end position="187"/>
    </location>
</feature>
<feature type="domain" description="C2H2-type" evidence="3">
    <location>
        <begin position="87"/>
        <end position="115"/>
    </location>
</feature>
<comment type="caution">
    <text evidence="4">The sequence shown here is derived from an EMBL/GenBank/DDBJ whole genome shotgun (WGS) entry which is preliminary data.</text>
</comment>
<accession>A0A550CZR8</accession>
<dbReference type="EMBL" id="VDMD01000001">
    <property type="protein sequence ID" value="TRM70266.1"/>
    <property type="molecule type" value="Genomic_DNA"/>
</dbReference>
<keyword evidence="1" id="KW-0863">Zinc-finger</keyword>
<name>A0A550CZR8_9AGAR</name>
<gene>
    <name evidence="4" type="ORF">BD626DRAFT_563927</name>
</gene>
<evidence type="ECO:0000256" key="2">
    <source>
        <dbReference type="SAM" id="MobiDB-lite"/>
    </source>
</evidence>
<keyword evidence="5" id="KW-1185">Reference proteome</keyword>
<evidence type="ECO:0000259" key="3">
    <source>
        <dbReference type="PROSITE" id="PS50157"/>
    </source>
</evidence>
<sequence>MGPVRTSRVYSLTNLPVFVNGACMECGSRVKGSAGQKRHAYLHLPDEPRYNEYKRSYECSMGCGERFPQISMMHCHIKTDHLHIENFPCRGCTEEFPTEALLLQHRARVHNYGNQKAIEKQKNIQRMKEYYAQKTKETGRAPYLKNQPPARSPTPEPTTTSTSGNQTPSISVDWMPPPDFSGYPPVPQQQQYSQMLPVPQQPISPFLSDCAALGHLPLTSGPVPAYDAALGFSACEETLISPFHPLYDAAPSRYPVTQPSEYPSAGVNIAADLDWSTFDTTAYYASLEQTNDTIQGPVLETNLASLDLLATLAGLDPGDNMADFDLRASASEGGSARRGSLHAASISVSTYASSSAFPQTPSDAPPVVTFLGLTQSEPSYDREKAEYADAGLDNSAGLDSHNDTAEHGSHQLPAAAPASATLPSPENASPSLSLLDVEQGDSSHSEDIPGNIDTLALFPDFSKWDPPVDPDFFEFDIKDALRGTIWETSL</sequence>
<dbReference type="OrthoDB" id="654211at2759"/>
<feature type="region of interest" description="Disordered" evidence="2">
    <location>
        <begin position="392"/>
        <end position="449"/>
    </location>
</feature>
<proteinExistence type="predicted"/>
<feature type="compositionally biased region" description="Low complexity" evidence="2">
    <location>
        <begin position="412"/>
        <end position="425"/>
    </location>
</feature>
<feature type="compositionally biased region" description="Basic and acidic residues" evidence="2">
    <location>
        <begin position="400"/>
        <end position="409"/>
    </location>
</feature>
<organism evidence="4 5">
    <name type="scientific">Schizophyllum amplum</name>
    <dbReference type="NCBI Taxonomy" id="97359"/>
    <lineage>
        <taxon>Eukaryota</taxon>
        <taxon>Fungi</taxon>
        <taxon>Dikarya</taxon>
        <taxon>Basidiomycota</taxon>
        <taxon>Agaricomycotina</taxon>
        <taxon>Agaricomycetes</taxon>
        <taxon>Agaricomycetidae</taxon>
        <taxon>Agaricales</taxon>
        <taxon>Schizophyllaceae</taxon>
        <taxon>Schizophyllum</taxon>
    </lineage>
</organism>
<feature type="domain" description="C2H2-type" evidence="3">
    <location>
        <begin position="57"/>
        <end position="88"/>
    </location>
</feature>
<dbReference type="Proteomes" id="UP000320762">
    <property type="component" value="Unassembled WGS sequence"/>
</dbReference>
<dbReference type="InterPro" id="IPR013087">
    <property type="entry name" value="Znf_C2H2_type"/>
</dbReference>
<dbReference type="SMART" id="SM00355">
    <property type="entry name" value="ZnF_C2H2"/>
    <property type="match status" value="3"/>
</dbReference>
<dbReference type="GO" id="GO:0008270">
    <property type="term" value="F:zinc ion binding"/>
    <property type="evidence" value="ECO:0007669"/>
    <property type="project" value="UniProtKB-KW"/>
</dbReference>
<protein>
    <recommendedName>
        <fullName evidence="3">C2H2-type domain-containing protein</fullName>
    </recommendedName>
</protein>
<evidence type="ECO:0000256" key="1">
    <source>
        <dbReference type="PROSITE-ProRule" id="PRU00042"/>
    </source>
</evidence>
<evidence type="ECO:0000313" key="5">
    <source>
        <dbReference type="Proteomes" id="UP000320762"/>
    </source>
</evidence>
<feature type="region of interest" description="Disordered" evidence="2">
    <location>
        <begin position="135"/>
        <end position="192"/>
    </location>
</feature>
<dbReference type="PROSITE" id="PS50157">
    <property type="entry name" value="ZINC_FINGER_C2H2_2"/>
    <property type="match status" value="2"/>
</dbReference>
<keyword evidence="1" id="KW-0479">Metal-binding</keyword>
<dbReference type="AlphaFoldDB" id="A0A550CZR8"/>
<keyword evidence="1" id="KW-0862">Zinc</keyword>
<dbReference type="Gene3D" id="3.30.160.60">
    <property type="entry name" value="Classic Zinc Finger"/>
    <property type="match status" value="1"/>
</dbReference>
<evidence type="ECO:0000313" key="4">
    <source>
        <dbReference type="EMBL" id="TRM70266.1"/>
    </source>
</evidence>
<reference evidence="4 5" key="1">
    <citation type="journal article" date="2019" name="New Phytol.">
        <title>Comparative genomics reveals unique wood-decay strategies and fruiting body development in the Schizophyllaceae.</title>
        <authorList>
            <person name="Almasi E."/>
            <person name="Sahu N."/>
            <person name="Krizsan K."/>
            <person name="Balint B."/>
            <person name="Kovacs G.M."/>
            <person name="Kiss B."/>
            <person name="Cseklye J."/>
            <person name="Drula E."/>
            <person name="Henrissat B."/>
            <person name="Nagy I."/>
            <person name="Chovatia M."/>
            <person name="Adam C."/>
            <person name="LaButti K."/>
            <person name="Lipzen A."/>
            <person name="Riley R."/>
            <person name="Grigoriev I.V."/>
            <person name="Nagy L.G."/>
        </authorList>
    </citation>
    <scope>NUCLEOTIDE SEQUENCE [LARGE SCALE GENOMIC DNA]</scope>
    <source>
        <strain evidence="4 5">NL-1724</strain>
    </source>
</reference>